<evidence type="ECO:0000313" key="2">
    <source>
        <dbReference type="Proteomes" id="UP000276215"/>
    </source>
</evidence>
<evidence type="ECO:0000313" key="1">
    <source>
        <dbReference type="EMBL" id="RPB00268.1"/>
    </source>
</evidence>
<sequence>MSRYLKGKQRLEYSVNPHGWSSTTSSIRALTSIVELDSTEEYFLYFHCIIAHEFEAIERELHSVQLSDPKQLVRLALGTAGLWESGFSKPKPGPAWVACRLCMWLIHCDSISTGYPWMAWVSVGYAVEFKISGMRTA</sequence>
<gene>
    <name evidence="1" type="ORF">L873DRAFT_821498</name>
</gene>
<accession>A0A3N4JSP2</accession>
<dbReference type="Proteomes" id="UP000276215">
    <property type="component" value="Unassembled WGS sequence"/>
</dbReference>
<dbReference type="AlphaFoldDB" id="A0A3N4JSP2"/>
<organism evidence="1 2">
    <name type="scientific">Choiromyces venosus 120613-1</name>
    <dbReference type="NCBI Taxonomy" id="1336337"/>
    <lineage>
        <taxon>Eukaryota</taxon>
        <taxon>Fungi</taxon>
        <taxon>Dikarya</taxon>
        <taxon>Ascomycota</taxon>
        <taxon>Pezizomycotina</taxon>
        <taxon>Pezizomycetes</taxon>
        <taxon>Pezizales</taxon>
        <taxon>Tuberaceae</taxon>
        <taxon>Choiromyces</taxon>
    </lineage>
</organism>
<reference evidence="1 2" key="1">
    <citation type="journal article" date="2018" name="Nat. Ecol. Evol.">
        <title>Pezizomycetes genomes reveal the molecular basis of ectomycorrhizal truffle lifestyle.</title>
        <authorList>
            <person name="Murat C."/>
            <person name="Payen T."/>
            <person name="Noel B."/>
            <person name="Kuo A."/>
            <person name="Morin E."/>
            <person name="Chen J."/>
            <person name="Kohler A."/>
            <person name="Krizsan K."/>
            <person name="Balestrini R."/>
            <person name="Da Silva C."/>
            <person name="Montanini B."/>
            <person name="Hainaut M."/>
            <person name="Levati E."/>
            <person name="Barry K.W."/>
            <person name="Belfiori B."/>
            <person name="Cichocki N."/>
            <person name="Clum A."/>
            <person name="Dockter R.B."/>
            <person name="Fauchery L."/>
            <person name="Guy J."/>
            <person name="Iotti M."/>
            <person name="Le Tacon F."/>
            <person name="Lindquist E.A."/>
            <person name="Lipzen A."/>
            <person name="Malagnac F."/>
            <person name="Mello A."/>
            <person name="Molinier V."/>
            <person name="Miyauchi S."/>
            <person name="Poulain J."/>
            <person name="Riccioni C."/>
            <person name="Rubini A."/>
            <person name="Sitrit Y."/>
            <person name="Splivallo R."/>
            <person name="Traeger S."/>
            <person name="Wang M."/>
            <person name="Zifcakova L."/>
            <person name="Wipf D."/>
            <person name="Zambonelli A."/>
            <person name="Paolocci F."/>
            <person name="Nowrousian M."/>
            <person name="Ottonello S."/>
            <person name="Baldrian P."/>
            <person name="Spatafora J.W."/>
            <person name="Henrissat B."/>
            <person name="Nagy L.G."/>
            <person name="Aury J.M."/>
            <person name="Wincker P."/>
            <person name="Grigoriev I.V."/>
            <person name="Bonfante P."/>
            <person name="Martin F.M."/>
        </authorList>
    </citation>
    <scope>NUCLEOTIDE SEQUENCE [LARGE SCALE GENOMIC DNA]</scope>
    <source>
        <strain evidence="1 2">120613-1</strain>
    </source>
</reference>
<keyword evidence="2" id="KW-1185">Reference proteome</keyword>
<name>A0A3N4JSP2_9PEZI</name>
<dbReference type="EMBL" id="ML120381">
    <property type="protein sequence ID" value="RPB00268.1"/>
    <property type="molecule type" value="Genomic_DNA"/>
</dbReference>
<protein>
    <submittedName>
        <fullName evidence="1">Uncharacterized protein</fullName>
    </submittedName>
</protein>
<proteinExistence type="predicted"/>